<proteinExistence type="predicted"/>
<organism evidence="2 3">
    <name type="scientific">Penaeus vannamei</name>
    <name type="common">Whiteleg shrimp</name>
    <name type="synonym">Litopenaeus vannamei</name>
    <dbReference type="NCBI Taxonomy" id="6689"/>
    <lineage>
        <taxon>Eukaryota</taxon>
        <taxon>Metazoa</taxon>
        <taxon>Ecdysozoa</taxon>
        <taxon>Arthropoda</taxon>
        <taxon>Crustacea</taxon>
        <taxon>Multicrustacea</taxon>
        <taxon>Malacostraca</taxon>
        <taxon>Eumalacostraca</taxon>
        <taxon>Eucarida</taxon>
        <taxon>Decapoda</taxon>
        <taxon>Dendrobranchiata</taxon>
        <taxon>Penaeoidea</taxon>
        <taxon>Penaeidae</taxon>
        <taxon>Penaeus</taxon>
    </lineage>
</organism>
<dbReference type="GO" id="GO:0005793">
    <property type="term" value="C:endoplasmic reticulum-Golgi intermediate compartment"/>
    <property type="evidence" value="ECO:0007669"/>
    <property type="project" value="TreeGrafter"/>
</dbReference>
<reference evidence="2 3" key="1">
    <citation type="submission" date="2018-04" db="EMBL/GenBank/DDBJ databases">
        <authorList>
            <person name="Zhang X."/>
            <person name="Yuan J."/>
            <person name="Li F."/>
            <person name="Xiang J."/>
        </authorList>
    </citation>
    <scope>NUCLEOTIDE SEQUENCE [LARGE SCALE GENOMIC DNA]</scope>
    <source>
        <tissue evidence="2">Muscle</tissue>
    </source>
</reference>
<keyword evidence="3" id="KW-1185">Reference proteome</keyword>
<sequence>TSSFGKVQLYFPTRTPKLRWRRQIKPYKTYTLQRAYKGESYFWGLLPQQGDLLQFTFDPPVVIKGESCEEMLEDIVTVDIVKRKTQVKIRLELNHGMRNEVLFRSGNVEHPSDRLYNTTVEVLPVQPFSNIPAVAAKKYKITEDKYMIVGDFDDMGVAEG</sequence>
<feature type="domain" description="MGAT4 A/B/C C-terminal" evidence="1">
    <location>
        <begin position="23"/>
        <end position="65"/>
    </location>
</feature>
<evidence type="ECO:0000313" key="3">
    <source>
        <dbReference type="Proteomes" id="UP000283509"/>
    </source>
</evidence>
<name>A0A3R7PSM7_PENVA</name>
<dbReference type="GO" id="GO:0008375">
    <property type="term" value="F:acetylglucosaminyltransferase activity"/>
    <property type="evidence" value="ECO:0007669"/>
    <property type="project" value="TreeGrafter"/>
</dbReference>
<dbReference type="GO" id="GO:0005795">
    <property type="term" value="C:Golgi stack"/>
    <property type="evidence" value="ECO:0007669"/>
    <property type="project" value="TreeGrafter"/>
</dbReference>
<dbReference type="OrthoDB" id="2016523at2759"/>
<protein>
    <submittedName>
        <fullName evidence="2">Alpha-1,3-mannosyl-glycoprotein 4-beta-N-acetylglucosaminyltransferase B-like</fullName>
    </submittedName>
</protein>
<dbReference type="Proteomes" id="UP000283509">
    <property type="component" value="Unassembled WGS sequence"/>
</dbReference>
<keyword evidence="2" id="KW-0328">Glycosyltransferase</keyword>
<evidence type="ECO:0000313" key="2">
    <source>
        <dbReference type="EMBL" id="ROT75779.1"/>
    </source>
</evidence>
<comment type="caution">
    <text evidence="2">The sequence shown here is derived from an EMBL/GenBank/DDBJ whole genome shotgun (WGS) entry which is preliminary data.</text>
</comment>
<gene>
    <name evidence="2" type="ORF">C7M84_005646</name>
</gene>
<dbReference type="InterPro" id="IPR056576">
    <property type="entry name" value="MGAT4_A/B/C_C"/>
</dbReference>
<dbReference type="AlphaFoldDB" id="A0A3R7PSM7"/>
<reference evidence="2 3" key="2">
    <citation type="submission" date="2019-01" db="EMBL/GenBank/DDBJ databases">
        <title>The decoding of complex shrimp genome reveals the adaptation for benthos swimmer, frequently molting mechanism and breeding impact on genome.</title>
        <authorList>
            <person name="Sun Y."/>
            <person name="Gao Y."/>
            <person name="Yu Y."/>
        </authorList>
    </citation>
    <scope>NUCLEOTIDE SEQUENCE [LARGE SCALE GENOMIC DNA]</scope>
    <source>
        <tissue evidence="2">Muscle</tissue>
    </source>
</reference>
<dbReference type="GO" id="GO:0005783">
    <property type="term" value="C:endoplasmic reticulum"/>
    <property type="evidence" value="ECO:0007669"/>
    <property type="project" value="TreeGrafter"/>
</dbReference>
<keyword evidence="2" id="KW-0808">Transferase</keyword>
<evidence type="ECO:0000259" key="1">
    <source>
        <dbReference type="Pfam" id="PF23524"/>
    </source>
</evidence>
<feature type="domain" description="MGAT4 A/B/C C-terminal" evidence="1">
    <location>
        <begin position="99"/>
        <end position="160"/>
    </location>
</feature>
<dbReference type="InterPro" id="IPR006759">
    <property type="entry name" value="Glyco_transf_54"/>
</dbReference>
<accession>A0A3R7PSM7</accession>
<dbReference type="PANTHER" id="PTHR12062">
    <property type="entry name" value="N-ACETYLGLUCOSAMINYLTRANSFERASE VI"/>
    <property type="match status" value="1"/>
</dbReference>
<dbReference type="Pfam" id="PF23524">
    <property type="entry name" value="MGAT4A_C"/>
    <property type="match status" value="2"/>
</dbReference>
<feature type="non-terminal residue" evidence="2">
    <location>
        <position position="1"/>
    </location>
</feature>
<dbReference type="GO" id="GO:0006487">
    <property type="term" value="P:protein N-linked glycosylation"/>
    <property type="evidence" value="ECO:0007669"/>
    <property type="project" value="TreeGrafter"/>
</dbReference>
<dbReference type="EMBL" id="QCYY01001733">
    <property type="protein sequence ID" value="ROT75779.1"/>
    <property type="molecule type" value="Genomic_DNA"/>
</dbReference>
<dbReference type="PANTHER" id="PTHR12062:SF9">
    <property type="entry name" value="ALPHA-1,3-MANNOSYL-GLYCOPROTEIN 4-BETA-N-ACETYLGLUCOSAMINYLTRANSFERASE A, ISOFORM A"/>
    <property type="match status" value="1"/>
</dbReference>